<feature type="compositionally biased region" description="Basic and acidic residues" evidence="1">
    <location>
        <begin position="166"/>
        <end position="180"/>
    </location>
</feature>
<feature type="region of interest" description="Disordered" evidence="1">
    <location>
        <begin position="270"/>
        <end position="292"/>
    </location>
</feature>
<proteinExistence type="predicted"/>
<organism evidence="2 3">
    <name type="scientific">Collichthys lucidus</name>
    <name type="common">Big head croaker</name>
    <name type="synonym">Sciaena lucida</name>
    <dbReference type="NCBI Taxonomy" id="240159"/>
    <lineage>
        <taxon>Eukaryota</taxon>
        <taxon>Metazoa</taxon>
        <taxon>Chordata</taxon>
        <taxon>Craniata</taxon>
        <taxon>Vertebrata</taxon>
        <taxon>Euteleostomi</taxon>
        <taxon>Actinopterygii</taxon>
        <taxon>Neopterygii</taxon>
        <taxon>Teleostei</taxon>
        <taxon>Neoteleostei</taxon>
        <taxon>Acanthomorphata</taxon>
        <taxon>Eupercaria</taxon>
        <taxon>Sciaenidae</taxon>
        <taxon>Collichthys</taxon>
    </lineage>
</organism>
<gene>
    <name evidence="2" type="ORF">D9C73_023230</name>
</gene>
<feature type="compositionally biased region" description="Basic and acidic residues" evidence="1">
    <location>
        <begin position="188"/>
        <end position="197"/>
    </location>
</feature>
<evidence type="ECO:0000313" key="3">
    <source>
        <dbReference type="Proteomes" id="UP000298787"/>
    </source>
</evidence>
<reference evidence="2 3" key="1">
    <citation type="submission" date="2019-01" db="EMBL/GenBank/DDBJ databases">
        <title>Genome Assembly of Collichthys lucidus.</title>
        <authorList>
            <person name="Cai M."/>
            <person name="Xiao S."/>
        </authorList>
    </citation>
    <scope>NUCLEOTIDE SEQUENCE [LARGE SCALE GENOMIC DNA]</scope>
    <source>
        <strain evidence="2">JT15FE1705JMU</strain>
        <tissue evidence="2">Muscle</tissue>
    </source>
</reference>
<accession>A0A4U5VKJ2</accession>
<dbReference type="AlphaFoldDB" id="A0A4U5VKJ2"/>
<sequence length="444" mass="49562">MVTVTTIVWTDAYSKIQSVQLHRPQEAISINSAKSKEEMCSITYDIVMFKTHIHTRKERHKYAFVPLLFERGPGNILNVTLYISISLLLALRGRRTQQEARDDQFMKKCLNTPLMCSTFLQSARRQKDDKCYRGWRRVIQWSRTDRCRHGNMPGGHSREASSLTKTTERQRVSESEREQSRQTACMNESRERGSRKQLDNQLRLHLLTRRSVSLTFSFFSTTAHKGARTHAVHAPRGRGGGGDGHVSASPPSEGGLVALCAQRVAAAAAVDDDERRGRSNKPVSGEPAASEQTATSPVTCECGSLCCLIIIITCAVPDESRICPTNEGVTGNLKRRFLTCWDVVNDASPGTEGAGTQKEERGGNQGWTCTGGIMALATFSLSLITLALTNLHLSRASDRHAVYWNSSNLLSGYRDELRREQYEMKAATESQKPEAFRAKLWLRP</sequence>
<dbReference type="Proteomes" id="UP000298787">
    <property type="component" value="Chromosome 20"/>
</dbReference>
<evidence type="ECO:0000256" key="1">
    <source>
        <dbReference type="SAM" id="MobiDB-lite"/>
    </source>
</evidence>
<feature type="region of interest" description="Disordered" evidence="1">
    <location>
        <begin position="227"/>
        <end position="249"/>
    </location>
</feature>
<name>A0A4U5VKJ2_COLLU</name>
<feature type="compositionally biased region" description="Basic residues" evidence="1">
    <location>
        <begin position="227"/>
        <end position="236"/>
    </location>
</feature>
<evidence type="ECO:0000313" key="2">
    <source>
        <dbReference type="EMBL" id="TKS88340.1"/>
    </source>
</evidence>
<dbReference type="EMBL" id="CM014097">
    <property type="protein sequence ID" value="TKS88340.1"/>
    <property type="molecule type" value="Genomic_DNA"/>
</dbReference>
<protein>
    <submittedName>
        <fullName evidence="2">Uncharacterized protein</fullName>
    </submittedName>
</protein>
<feature type="region of interest" description="Disordered" evidence="1">
    <location>
        <begin position="146"/>
        <end position="197"/>
    </location>
</feature>
<keyword evidence="3" id="KW-1185">Reference proteome</keyword>
<dbReference type="STRING" id="240159.A0A4U5VKJ2"/>